<dbReference type="Pfam" id="PF10288">
    <property type="entry name" value="CTU2"/>
    <property type="match status" value="1"/>
</dbReference>
<dbReference type="PANTHER" id="PTHR20882:SF14">
    <property type="entry name" value="CYTOPLASMIC TRNA 2-THIOLATION PROTEIN 2"/>
    <property type="match status" value="1"/>
</dbReference>
<reference evidence="4" key="2">
    <citation type="journal article" date="2023" name="IMA Fungus">
        <title>Comparative genomic study of the Penicillium genus elucidates a diverse pangenome and 15 lateral gene transfer events.</title>
        <authorList>
            <person name="Petersen C."/>
            <person name="Sorensen T."/>
            <person name="Nielsen M.R."/>
            <person name="Sondergaard T.E."/>
            <person name="Sorensen J.L."/>
            <person name="Fitzpatrick D.A."/>
            <person name="Frisvad J.C."/>
            <person name="Nielsen K.L."/>
        </authorList>
    </citation>
    <scope>NUCLEOTIDE SEQUENCE</scope>
    <source>
        <strain evidence="4">IBT 21917</strain>
    </source>
</reference>
<dbReference type="Proteomes" id="UP001146351">
    <property type="component" value="Unassembled WGS sequence"/>
</dbReference>
<evidence type="ECO:0000256" key="2">
    <source>
        <dbReference type="ARBA" id="ARBA00022694"/>
    </source>
</evidence>
<dbReference type="AlphaFoldDB" id="A0A9W9LF26"/>
<dbReference type="OrthoDB" id="25129at2759"/>
<proteinExistence type="inferred from homology"/>
<gene>
    <name evidence="3" type="primary">NCS2</name>
    <name evidence="3" type="synonym">CTU2</name>
    <name evidence="4" type="ORF">N7492_010599</name>
</gene>
<comment type="similarity">
    <text evidence="3">Belongs to the CTU2/NCS2 family.</text>
</comment>
<dbReference type="InterPro" id="IPR019407">
    <property type="entry name" value="CTU2"/>
</dbReference>
<dbReference type="Gene3D" id="3.40.50.620">
    <property type="entry name" value="HUPs"/>
    <property type="match status" value="1"/>
</dbReference>
<keyword evidence="2 3" id="KW-0819">tRNA processing</keyword>
<comment type="function">
    <text evidence="3">Plays a central role in 2-thiolation of mcm(5)S(2)U at tRNA wobble positions of tRNA(Lys), tRNA(Glu) and tRNA(Gln). May act by forming a heterodimer with NCS6 that ligates sulfur from thiocarboxylated URM1 onto the uridine of tRNAs at wobble position. Prior mcm(5) tRNA modification by the elongator complex is required for 2-thiolation. May also be involved in protein urmylation.</text>
</comment>
<dbReference type="PANTHER" id="PTHR20882">
    <property type="entry name" value="CYTOPLASMIC TRNA 2-THIOLATION PROTEIN 2"/>
    <property type="match status" value="1"/>
</dbReference>
<evidence type="ECO:0000313" key="4">
    <source>
        <dbReference type="EMBL" id="KAJ5152304.1"/>
    </source>
</evidence>
<keyword evidence="1 3" id="KW-0963">Cytoplasm</keyword>
<dbReference type="GO" id="GO:0016779">
    <property type="term" value="F:nucleotidyltransferase activity"/>
    <property type="evidence" value="ECO:0007669"/>
    <property type="project" value="UniProtKB-UniRule"/>
</dbReference>
<keyword evidence="5" id="KW-1185">Reference proteome</keyword>
<evidence type="ECO:0000256" key="1">
    <source>
        <dbReference type="ARBA" id="ARBA00022490"/>
    </source>
</evidence>
<dbReference type="EMBL" id="JAPQKO010000008">
    <property type="protein sequence ID" value="KAJ5152304.1"/>
    <property type="molecule type" value="Genomic_DNA"/>
</dbReference>
<dbReference type="InterPro" id="IPR014729">
    <property type="entry name" value="Rossmann-like_a/b/a_fold"/>
</dbReference>
<organism evidence="4 5">
    <name type="scientific">Penicillium capsulatum</name>
    <dbReference type="NCBI Taxonomy" id="69766"/>
    <lineage>
        <taxon>Eukaryota</taxon>
        <taxon>Fungi</taxon>
        <taxon>Dikarya</taxon>
        <taxon>Ascomycota</taxon>
        <taxon>Pezizomycotina</taxon>
        <taxon>Eurotiomycetes</taxon>
        <taxon>Eurotiomycetidae</taxon>
        <taxon>Eurotiales</taxon>
        <taxon>Aspergillaceae</taxon>
        <taxon>Penicillium</taxon>
    </lineage>
</organism>
<dbReference type="GO" id="GO:0016783">
    <property type="term" value="F:sulfurtransferase activity"/>
    <property type="evidence" value="ECO:0007669"/>
    <property type="project" value="TreeGrafter"/>
</dbReference>
<evidence type="ECO:0000256" key="3">
    <source>
        <dbReference type="HAMAP-Rule" id="MF_03054"/>
    </source>
</evidence>
<comment type="subcellular location">
    <subcellularLocation>
        <location evidence="3">Cytoplasm</location>
    </subcellularLocation>
</comment>
<evidence type="ECO:0000313" key="5">
    <source>
        <dbReference type="Proteomes" id="UP001146351"/>
    </source>
</evidence>
<dbReference type="GO" id="GO:0005829">
    <property type="term" value="C:cytosol"/>
    <property type="evidence" value="ECO:0007669"/>
    <property type="project" value="TreeGrafter"/>
</dbReference>
<dbReference type="GO" id="GO:0000049">
    <property type="term" value="F:tRNA binding"/>
    <property type="evidence" value="ECO:0007669"/>
    <property type="project" value="InterPro"/>
</dbReference>
<name>A0A9W9LF26_9EURO</name>
<dbReference type="HAMAP" id="MF_03054">
    <property type="entry name" value="CTU2"/>
    <property type="match status" value="1"/>
</dbReference>
<sequence length="369" mass="40461">MPAKDLSSPCMECKDAEAVLTIRRRQFCGPCFQRFISYKVLRRMEKYKSPTNTDQRTQLLLPLSLGVSSSVLLHILDSVIQHQRSKPFGKVAFDLHVLVIEPSTVVPSDASHDSNYELLQKTFPSHKYTKLPLHSIFEYVPEMANIMAEYAGSGYTDDKSKSNEDRLAAFCAAISTATSKADVDSVLLTRLIVTFAKHMGCSAVVWGDSDSRLAAKTLAGASKGRGASLTWQVSDGMSPWGVNFDFPLRDMSKPELLQYESVCEILSGIVIPEEALSENVLTKNMSIDELMMRYVQNQGEKYPGVMANVSRTANKLQPAQAEDSISCYLCGSLVGNVKGNTSGITTASQFGTKGSPFCYGCARSRPESS</sequence>
<protein>
    <recommendedName>
        <fullName evidence="3">Cytoplasmic tRNA 2-thiolation protein 2</fullName>
    </recommendedName>
</protein>
<reference evidence="4" key="1">
    <citation type="submission" date="2022-11" db="EMBL/GenBank/DDBJ databases">
        <authorList>
            <person name="Petersen C."/>
        </authorList>
    </citation>
    <scope>NUCLEOTIDE SEQUENCE</scope>
    <source>
        <strain evidence="4">IBT 21917</strain>
    </source>
</reference>
<dbReference type="GO" id="GO:0002143">
    <property type="term" value="P:tRNA wobble position uridine thiolation"/>
    <property type="evidence" value="ECO:0007669"/>
    <property type="project" value="TreeGrafter"/>
</dbReference>
<dbReference type="FunFam" id="3.40.50.620:FF:000143">
    <property type="entry name" value="Cytoplasmic tRNA 2-thiolation protein 2"/>
    <property type="match status" value="1"/>
</dbReference>
<comment type="caution">
    <text evidence="4">The sequence shown here is derived from an EMBL/GenBank/DDBJ whole genome shotgun (WGS) entry which is preliminary data.</text>
</comment>
<comment type="pathway">
    <text evidence="3">tRNA modification; 5-methoxycarbonylmethyl-2-thiouridine-tRNA biosynthesis.</text>
</comment>
<dbReference type="GO" id="GO:0032447">
    <property type="term" value="P:protein urmylation"/>
    <property type="evidence" value="ECO:0007669"/>
    <property type="project" value="UniProtKB-UniRule"/>
</dbReference>
<accession>A0A9W9LF26</accession>